<dbReference type="AlphaFoldDB" id="A0A2Z6DXW2"/>
<gene>
    <name evidence="3" type="ORF">HPTL_1039</name>
</gene>
<dbReference type="SMART" id="SM00091">
    <property type="entry name" value="PAS"/>
    <property type="match status" value="1"/>
</dbReference>
<dbReference type="SUPFAM" id="SSF55785">
    <property type="entry name" value="PYP-like sensor domain (PAS domain)"/>
    <property type="match status" value="2"/>
</dbReference>
<dbReference type="KEGG" id="htl:HPTL_1039"/>
<feature type="domain" description="GGDEF" evidence="2">
    <location>
        <begin position="283"/>
        <end position="417"/>
    </location>
</feature>
<dbReference type="Proteomes" id="UP000262004">
    <property type="component" value="Chromosome"/>
</dbReference>
<dbReference type="NCBIfam" id="TIGR00229">
    <property type="entry name" value="sensory_box"/>
    <property type="match status" value="1"/>
</dbReference>
<dbReference type="InterPro" id="IPR035965">
    <property type="entry name" value="PAS-like_dom_sf"/>
</dbReference>
<dbReference type="CDD" id="cd01949">
    <property type="entry name" value="GGDEF"/>
    <property type="match status" value="1"/>
</dbReference>
<organism evidence="3 4">
    <name type="scientific">Hydrogenophilus thermoluteolus</name>
    <name type="common">Pseudomonas hydrogenothermophila</name>
    <dbReference type="NCBI Taxonomy" id="297"/>
    <lineage>
        <taxon>Bacteria</taxon>
        <taxon>Pseudomonadati</taxon>
        <taxon>Pseudomonadota</taxon>
        <taxon>Hydrogenophilia</taxon>
        <taxon>Hydrogenophilales</taxon>
        <taxon>Hydrogenophilaceae</taxon>
        <taxon>Hydrogenophilus</taxon>
    </lineage>
</organism>
<dbReference type="InterPro" id="IPR000160">
    <property type="entry name" value="GGDEF_dom"/>
</dbReference>
<dbReference type="PANTHER" id="PTHR44757:SF2">
    <property type="entry name" value="BIOFILM ARCHITECTURE MAINTENANCE PROTEIN MBAA"/>
    <property type="match status" value="1"/>
</dbReference>
<dbReference type="InterPro" id="IPR013655">
    <property type="entry name" value="PAS_fold_3"/>
</dbReference>
<dbReference type="RefSeq" id="WP_119335050.1">
    <property type="nucleotide sequence ID" value="NZ_AP018558.1"/>
</dbReference>
<dbReference type="EMBL" id="AP018558">
    <property type="protein sequence ID" value="BBD77303.1"/>
    <property type="molecule type" value="Genomic_DNA"/>
</dbReference>
<dbReference type="PROSITE" id="PS50887">
    <property type="entry name" value="GGDEF"/>
    <property type="match status" value="1"/>
</dbReference>
<keyword evidence="4" id="KW-1185">Reference proteome</keyword>
<evidence type="ECO:0000259" key="2">
    <source>
        <dbReference type="PROSITE" id="PS50887"/>
    </source>
</evidence>
<dbReference type="Pfam" id="PF00990">
    <property type="entry name" value="GGDEF"/>
    <property type="match status" value="1"/>
</dbReference>
<dbReference type="InterPro" id="IPR052155">
    <property type="entry name" value="Biofilm_reg_signaling"/>
</dbReference>
<dbReference type="PROSITE" id="PS50113">
    <property type="entry name" value="PAC"/>
    <property type="match status" value="1"/>
</dbReference>
<evidence type="ECO:0000259" key="1">
    <source>
        <dbReference type="PROSITE" id="PS50113"/>
    </source>
</evidence>
<evidence type="ECO:0000313" key="3">
    <source>
        <dbReference type="EMBL" id="BBD77303.1"/>
    </source>
</evidence>
<dbReference type="CDD" id="cd00130">
    <property type="entry name" value="PAS"/>
    <property type="match status" value="1"/>
</dbReference>
<dbReference type="GO" id="GO:0003824">
    <property type="term" value="F:catalytic activity"/>
    <property type="evidence" value="ECO:0007669"/>
    <property type="project" value="UniProtKB-ARBA"/>
</dbReference>
<dbReference type="InterPro" id="IPR029787">
    <property type="entry name" value="Nucleotide_cyclase"/>
</dbReference>
<dbReference type="OrthoDB" id="5293332at2"/>
<reference evidence="3 4" key="1">
    <citation type="submission" date="2018-04" db="EMBL/GenBank/DDBJ databases">
        <title>Complete genome sequence of Hydrogenophilus thermoluteolus TH-1.</title>
        <authorList>
            <person name="Arai H."/>
        </authorList>
    </citation>
    <scope>NUCLEOTIDE SEQUENCE [LARGE SCALE GENOMIC DNA]</scope>
    <source>
        <strain evidence="3 4">TH-1</strain>
    </source>
</reference>
<dbReference type="SMART" id="SM00267">
    <property type="entry name" value="GGDEF"/>
    <property type="match status" value="1"/>
</dbReference>
<protein>
    <submittedName>
        <fullName evidence="3">Diguanylate cyclase with PAS/PAC sensor</fullName>
    </submittedName>
</protein>
<dbReference type="PANTHER" id="PTHR44757">
    <property type="entry name" value="DIGUANYLATE CYCLASE DGCP"/>
    <property type="match status" value="1"/>
</dbReference>
<dbReference type="InterPro" id="IPR000700">
    <property type="entry name" value="PAS-assoc_C"/>
</dbReference>
<dbReference type="InterPro" id="IPR043128">
    <property type="entry name" value="Rev_trsase/Diguanyl_cyclase"/>
</dbReference>
<accession>A0A2Z6DXW2</accession>
<dbReference type="Pfam" id="PF08447">
    <property type="entry name" value="PAS_3"/>
    <property type="match status" value="1"/>
</dbReference>
<dbReference type="InterPro" id="IPR000014">
    <property type="entry name" value="PAS"/>
</dbReference>
<feature type="domain" description="PAC" evidence="1">
    <location>
        <begin position="197"/>
        <end position="249"/>
    </location>
</feature>
<dbReference type="FunFam" id="3.30.70.270:FF:000001">
    <property type="entry name" value="Diguanylate cyclase domain protein"/>
    <property type="match status" value="1"/>
</dbReference>
<dbReference type="Pfam" id="PF13426">
    <property type="entry name" value="PAS_9"/>
    <property type="match status" value="1"/>
</dbReference>
<proteinExistence type="predicted"/>
<dbReference type="Gene3D" id="3.30.70.270">
    <property type="match status" value="1"/>
</dbReference>
<evidence type="ECO:0000313" key="4">
    <source>
        <dbReference type="Proteomes" id="UP000262004"/>
    </source>
</evidence>
<dbReference type="SUPFAM" id="SSF55073">
    <property type="entry name" value="Nucleotide cyclase"/>
    <property type="match status" value="1"/>
</dbReference>
<name>A0A2Z6DXW2_HYDTE</name>
<dbReference type="Gene3D" id="3.30.450.20">
    <property type="entry name" value="PAS domain"/>
    <property type="match status" value="2"/>
</dbReference>
<sequence length="419" mass="47760">MMEPTFERAFWALAAADLALWQLDFPTERAMLDERWAQWVGLPAQKGEGITLTFAAWRARVHPIDWPRVRKSLIALVKGTSDYYCERYRIRTERGGWCWLEDRGRITQRDEQTGRARIGIGVCRNVTDEMEQAAWKELLSEAVIRSPVATVICDAEDRIIWVNPAAEQLFARQAADLFGQFIHRFLETGAATTGEKRGALVAVHTQDGTTRWVERIVTPFTSSLSHERFSVYVLHDITERIALEQQLRQLALTDVLTGLPNRRAFMERAEALFARIVRSAFHERAAVALIDLDHFKRINDTFGHSAGDAVLRDFADLLRANFRTMDEVGRLGGEEFGVVMPLVVLHDRPTSAFERLLREVRLRRVTFSGHHIQYTCSIGVTEVGPSDRAFDDVLARADRALYQAKAEGRNRLIWLAADE</sequence>
<dbReference type="NCBIfam" id="TIGR00254">
    <property type="entry name" value="GGDEF"/>
    <property type="match status" value="1"/>
</dbReference>